<keyword evidence="8" id="KW-0131">Cell cycle</keyword>
<evidence type="ECO:0000313" key="12">
    <source>
        <dbReference type="EMBL" id="CAD9827636.1"/>
    </source>
</evidence>
<dbReference type="InterPro" id="IPR046466">
    <property type="entry name" value="Borealin_C"/>
</dbReference>
<dbReference type="GO" id="GO:0000775">
    <property type="term" value="C:chromosome, centromeric region"/>
    <property type="evidence" value="ECO:0007669"/>
    <property type="project" value="UniProtKB-SubCell"/>
</dbReference>
<reference evidence="12" key="1">
    <citation type="submission" date="2021-01" db="EMBL/GenBank/DDBJ databases">
        <authorList>
            <person name="Corre E."/>
            <person name="Pelletier E."/>
            <person name="Niang G."/>
            <person name="Scheremetjew M."/>
            <person name="Finn R."/>
            <person name="Kale V."/>
            <person name="Holt S."/>
            <person name="Cochrane G."/>
            <person name="Meng A."/>
            <person name="Brown T."/>
            <person name="Cohen L."/>
        </authorList>
    </citation>
    <scope>NUCLEOTIDE SEQUENCE</scope>
    <source>
        <strain evidence="12">CCMP2084</strain>
    </source>
</reference>
<dbReference type="PANTHER" id="PTHR16040">
    <property type="entry name" value="AUSTRALIN, ISOFORM A-RELATED"/>
    <property type="match status" value="1"/>
</dbReference>
<comment type="subcellular location">
    <subcellularLocation>
        <location evidence="2">Chromosome</location>
        <location evidence="2">Centromere</location>
    </subcellularLocation>
    <subcellularLocation>
        <location evidence="1">Nucleus</location>
    </subcellularLocation>
</comment>
<evidence type="ECO:0000256" key="3">
    <source>
        <dbReference type="ARBA" id="ARBA00009914"/>
    </source>
</evidence>
<keyword evidence="9" id="KW-0137">Centromere</keyword>
<evidence type="ECO:0000256" key="10">
    <source>
        <dbReference type="SAM" id="MobiDB-lite"/>
    </source>
</evidence>
<proteinExistence type="inferred from homology"/>
<evidence type="ECO:0000256" key="4">
    <source>
        <dbReference type="ARBA" id="ARBA00022454"/>
    </source>
</evidence>
<gene>
    <name evidence="12" type="ORF">ASEP1449_LOCUS19470</name>
</gene>
<name>A0A7S2UR15_9STRA</name>
<keyword evidence="6" id="KW-0498">Mitosis</keyword>
<feature type="compositionally biased region" description="Polar residues" evidence="10">
    <location>
        <begin position="127"/>
        <end position="151"/>
    </location>
</feature>
<dbReference type="PANTHER" id="PTHR16040:SF7">
    <property type="entry name" value="AUSTRALIN, ISOFORM A-RELATED"/>
    <property type="match status" value="1"/>
</dbReference>
<evidence type="ECO:0000256" key="7">
    <source>
        <dbReference type="ARBA" id="ARBA00023242"/>
    </source>
</evidence>
<dbReference type="GO" id="GO:0051301">
    <property type="term" value="P:cell division"/>
    <property type="evidence" value="ECO:0007669"/>
    <property type="project" value="UniProtKB-KW"/>
</dbReference>
<organism evidence="12">
    <name type="scientific">Attheya septentrionalis</name>
    <dbReference type="NCBI Taxonomy" id="420275"/>
    <lineage>
        <taxon>Eukaryota</taxon>
        <taxon>Sar</taxon>
        <taxon>Stramenopiles</taxon>
        <taxon>Ochrophyta</taxon>
        <taxon>Bacillariophyta</taxon>
        <taxon>Coscinodiscophyceae</taxon>
        <taxon>Chaetocerotophycidae</taxon>
        <taxon>Chaetocerotales</taxon>
        <taxon>Attheyaceae</taxon>
        <taxon>Attheya</taxon>
    </lineage>
</organism>
<evidence type="ECO:0000259" key="11">
    <source>
        <dbReference type="Pfam" id="PF10512"/>
    </source>
</evidence>
<dbReference type="GO" id="GO:0005634">
    <property type="term" value="C:nucleus"/>
    <property type="evidence" value="ECO:0007669"/>
    <property type="project" value="UniProtKB-SubCell"/>
</dbReference>
<evidence type="ECO:0000256" key="2">
    <source>
        <dbReference type="ARBA" id="ARBA00004584"/>
    </source>
</evidence>
<evidence type="ECO:0000256" key="1">
    <source>
        <dbReference type="ARBA" id="ARBA00004123"/>
    </source>
</evidence>
<protein>
    <recommendedName>
        <fullName evidence="11">Borealin C-terminal domain-containing protein</fullName>
    </recommendedName>
</protein>
<feature type="region of interest" description="Disordered" evidence="10">
    <location>
        <begin position="124"/>
        <end position="151"/>
    </location>
</feature>
<dbReference type="Pfam" id="PF10512">
    <property type="entry name" value="Borealin"/>
    <property type="match status" value="1"/>
</dbReference>
<sequence>MPMVSRNARNREAAKRQIMGTLDDNVLHEVDSRSSLTKGTADSSHVVSKALDGTKPEQVRLLIKDLEGEMAKRIEIISARALQANQAQQETMFLGTMKLDKLNRKMTVRDFNKTHGCDLLSTLKGIMNNSQPSDSAGQKRSRPPMTSNNMQTPARSFAAMSLQTPGTITRTAKKGEVVFSQNGSPIDHAEEGDLVATVSKKRRGNDNGPIDASFDLNVGEGQYINLADVNNVKNMKMEDTAMSQINMLQDQLASLMAMYKN</sequence>
<dbReference type="InterPro" id="IPR018867">
    <property type="entry name" value="Cell_div_borealin"/>
</dbReference>
<keyword evidence="5" id="KW-0132">Cell division</keyword>
<feature type="domain" description="Borealin C-terminal" evidence="11">
    <location>
        <begin position="153"/>
        <end position="192"/>
    </location>
</feature>
<dbReference type="EMBL" id="HBHQ01028702">
    <property type="protein sequence ID" value="CAD9827636.1"/>
    <property type="molecule type" value="Transcribed_RNA"/>
</dbReference>
<evidence type="ECO:0000256" key="9">
    <source>
        <dbReference type="ARBA" id="ARBA00023328"/>
    </source>
</evidence>
<evidence type="ECO:0000256" key="8">
    <source>
        <dbReference type="ARBA" id="ARBA00023306"/>
    </source>
</evidence>
<evidence type="ECO:0000256" key="6">
    <source>
        <dbReference type="ARBA" id="ARBA00022776"/>
    </source>
</evidence>
<accession>A0A7S2UR15</accession>
<keyword evidence="7" id="KW-0539">Nucleus</keyword>
<comment type="similarity">
    <text evidence="3">Belongs to the borealin family.</text>
</comment>
<evidence type="ECO:0000256" key="5">
    <source>
        <dbReference type="ARBA" id="ARBA00022618"/>
    </source>
</evidence>
<dbReference type="AlphaFoldDB" id="A0A7S2UR15"/>
<keyword evidence="4" id="KW-0158">Chromosome</keyword>